<proteinExistence type="predicted"/>
<dbReference type="AlphaFoldDB" id="A0A4R3ZTV5"/>
<evidence type="ECO:0000256" key="2">
    <source>
        <dbReference type="SAM" id="Phobius"/>
    </source>
</evidence>
<feature type="transmembrane region" description="Helical" evidence="2">
    <location>
        <begin position="55"/>
        <end position="75"/>
    </location>
</feature>
<feature type="transmembrane region" description="Helical" evidence="2">
    <location>
        <begin position="21"/>
        <end position="43"/>
    </location>
</feature>
<organism evidence="3 4">
    <name type="scientific">Dietzia cinnamea</name>
    <dbReference type="NCBI Taxonomy" id="321318"/>
    <lineage>
        <taxon>Bacteria</taxon>
        <taxon>Bacillati</taxon>
        <taxon>Actinomycetota</taxon>
        <taxon>Actinomycetes</taxon>
        <taxon>Mycobacteriales</taxon>
        <taxon>Dietziaceae</taxon>
        <taxon>Dietzia</taxon>
    </lineage>
</organism>
<name>A0A4R3ZTV5_9ACTN</name>
<evidence type="ECO:0000256" key="1">
    <source>
        <dbReference type="SAM" id="MobiDB-lite"/>
    </source>
</evidence>
<comment type="caution">
    <text evidence="3">The sequence shown here is derived from an EMBL/GenBank/DDBJ whole genome shotgun (WGS) entry which is preliminary data.</text>
</comment>
<gene>
    <name evidence="3" type="ORF">EDD19_11083</name>
</gene>
<feature type="region of interest" description="Disordered" evidence="1">
    <location>
        <begin position="135"/>
        <end position="160"/>
    </location>
</feature>
<evidence type="ECO:0000313" key="4">
    <source>
        <dbReference type="Proteomes" id="UP000295805"/>
    </source>
</evidence>
<protein>
    <submittedName>
        <fullName evidence="3">Uncharacterized protein</fullName>
    </submittedName>
</protein>
<keyword evidence="2" id="KW-0812">Transmembrane</keyword>
<keyword evidence="2" id="KW-0472">Membrane</keyword>
<feature type="compositionally biased region" description="Low complexity" evidence="1">
    <location>
        <begin position="135"/>
        <end position="153"/>
    </location>
</feature>
<dbReference type="EMBL" id="SMCX01000010">
    <property type="protein sequence ID" value="TCW23788.1"/>
    <property type="molecule type" value="Genomic_DNA"/>
</dbReference>
<reference evidence="3 4" key="1">
    <citation type="submission" date="2019-03" db="EMBL/GenBank/DDBJ databases">
        <title>Root nodule microbial communities of legume samples collected from USA, Mexico and Botswana.</title>
        <authorList>
            <person name="Hirsch A."/>
        </authorList>
    </citation>
    <scope>NUCLEOTIDE SEQUENCE [LARGE SCALE GENOMIC DNA]</scope>
    <source>
        <strain evidence="3 4">55</strain>
    </source>
</reference>
<sequence>MHGRARTTSIPLMATDRLCLLLYRSLLLTTAAVALGLGVAAGLEAPSITPEYQLTGYWRAYGLLVFAALSAYLGATPPGAAVLWLVVIFHKASMTMTAVLLLRHDVTGAPAAAAIDGAIALATLLALGLRRPAARAARPDRPATAAPTSTRPPATVPHAA</sequence>
<keyword evidence="2" id="KW-1133">Transmembrane helix</keyword>
<dbReference type="Proteomes" id="UP000295805">
    <property type="component" value="Unassembled WGS sequence"/>
</dbReference>
<feature type="transmembrane region" description="Helical" evidence="2">
    <location>
        <begin position="82"/>
        <end position="102"/>
    </location>
</feature>
<evidence type="ECO:0000313" key="3">
    <source>
        <dbReference type="EMBL" id="TCW23788.1"/>
    </source>
</evidence>
<accession>A0A4R3ZTV5</accession>
<feature type="transmembrane region" description="Helical" evidence="2">
    <location>
        <begin position="108"/>
        <end position="129"/>
    </location>
</feature>